<reference evidence="1" key="1">
    <citation type="journal article" date="2023" name="Mol. Biol. Evol.">
        <title>Third-Generation Sequencing Reveals the Adaptive Role of the Epigenome in Three Deep-Sea Polychaetes.</title>
        <authorList>
            <person name="Perez M."/>
            <person name="Aroh O."/>
            <person name="Sun Y."/>
            <person name="Lan Y."/>
            <person name="Juniper S.K."/>
            <person name="Young C.R."/>
            <person name="Angers B."/>
            <person name="Qian P.Y."/>
        </authorList>
    </citation>
    <scope>NUCLEOTIDE SEQUENCE</scope>
    <source>
        <strain evidence="1">R07B-5</strain>
    </source>
</reference>
<proteinExistence type="predicted"/>
<protein>
    <submittedName>
        <fullName evidence="1">Uncharacterized protein</fullName>
    </submittedName>
</protein>
<dbReference type="Proteomes" id="UP001209878">
    <property type="component" value="Unassembled WGS sequence"/>
</dbReference>
<keyword evidence="2" id="KW-1185">Reference proteome</keyword>
<gene>
    <name evidence="1" type="ORF">NP493_350g02038</name>
</gene>
<dbReference type="AlphaFoldDB" id="A0AAD9L380"/>
<name>A0AAD9L380_RIDPI</name>
<evidence type="ECO:0000313" key="2">
    <source>
        <dbReference type="Proteomes" id="UP001209878"/>
    </source>
</evidence>
<dbReference type="EMBL" id="JAODUO010000350">
    <property type="protein sequence ID" value="KAK2182538.1"/>
    <property type="molecule type" value="Genomic_DNA"/>
</dbReference>
<accession>A0AAD9L380</accession>
<sequence length="362" mass="41555">MGRRFKDIYADSCAAERSMHAAKSTKFLIGLRLWYHVEGVGCPSGQPSSTAPALVCRTFLPKADERFDQLVHRVNKRLESDRLGGRIVSVEVVRLLCSSQKQYRPQILNPNLSLWKEHADCTKKFVHCVRVYALLTVHQDGYETIGYQDFVPEYNRRNKDNKGYELFSDVMQRASRWIASQQSVRFTNVETINVKIKRNTSFEERCVYSEHRCANHRLNYLTGPNRTTRYIRVVRAFFVVTKGAGGRMDYPSARLTVRTFSPLQLTRPTPGHPAEFEQTRHLVDRVNQWLQVTGASVFSVETVCIKATRCQVQLLGSEATYSENSMTGAWAERWLYHIRLYLDGEYVEPPPALDLVQPAAQV</sequence>
<comment type="caution">
    <text evidence="1">The sequence shown here is derived from an EMBL/GenBank/DDBJ whole genome shotgun (WGS) entry which is preliminary data.</text>
</comment>
<organism evidence="1 2">
    <name type="scientific">Ridgeia piscesae</name>
    <name type="common">Tubeworm</name>
    <dbReference type="NCBI Taxonomy" id="27915"/>
    <lineage>
        <taxon>Eukaryota</taxon>
        <taxon>Metazoa</taxon>
        <taxon>Spiralia</taxon>
        <taxon>Lophotrochozoa</taxon>
        <taxon>Annelida</taxon>
        <taxon>Polychaeta</taxon>
        <taxon>Sedentaria</taxon>
        <taxon>Canalipalpata</taxon>
        <taxon>Sabellida</taxon>
        <taxon>Siboglinidae</taxon>
        <taxon>Ridgeia</taxon>
    </lineage>
</organism>
<evidence type="ECO:0000313" key="1">
    <source>
        <dbReference type="EMBL" id="KAK2182538.1"/>
    </source>
</evidence>